<dbReference type="InterPro" id="IPR006034">
    <property type="entry name" value="Asparaginase/glutaminase-like"/>
</dbReference>
<dbReference type="InterPro" id="IPR027473">
    <property type="entry name" value="L-asparaginase_C"/>
</dbReference>
<evidence type="ECO:0000259" key="5">
    <source>
        <dbReference type="Pfam" id="PF17763"/>
    </source>
</evidence>
<dbReference type="InterPro" id="IPR040919">
    <property type="entry name" value="Asparaginase_C"/>
</dbReference>
<evidence type="ECO:0000256" key="3">
    <source>
        <dbReference type="SAM" id="MobiDB-lite"/>
    </source>
</evidence>
<dbReference type="InterPro" id="IPR037152">
    <property type="entry name" value="L-asparaginase_N_sf"/>
</dbReference>
<reference evidence="7" key="1">
    <citation type="journal article" date="2019" name="Int. J. Syst. Evol. Microbiol.">
        <title>The Global Catalogue of Microorganisms (GCM) 10K type strain sequencing project: providing services to taxonomists for standard genome sequencing and annotation.</title>
        <authorList>
            <consortium name="The Broad Institute Genomics Platform"/>
            <consortium name="The Broad Institute Genome Sequencing Center for Infectious Disease"/>
            <person name="Wu L."/>
            <person name="Ma J."/>
        </authorList>
    </citation>
    <scope>NUCLEOTIDE SEQUENCE [LARGE SCALE GENOMIC DNA]</scope>
    <source>
        <strain evidence="7">CGMCC 4.7246</strain>
    </source>
</reference>
<gene>
    <name evidence="6" type="ORF">ACFP3R_20030</name>
</gene>
<comment type="caution">
    <text evidence="6">The sequence shown here is derived from an EMBL/GenBank/DDBJ whole genome shotgun (WGS) entry which is preliminary data.</text>
</comment>
<keyword evidence="2" id="KW-0378">Hydrolase</keyword>
<feature type="domain" description="L-asparaginase N-terminal" evidence="4">
    <location>
        <begin position="12"/>
        <end position="201"/>
    </location>
</feature>
<dbReference type="SMART" id="SM00870">
    <property type="entry name" value="Asparaginase"/>
    <property type="match status" value="1"/>
</dbReference>
<dbReference type="RefSeq" id="WP_380637883.1">
    <property type="nucleotide sequence ID" value="NZ_JBHSQO010000019.1"/>
</dbReference>
<dbReference type="Proteomes" id="UP001596220">
    <property type="component" value="Unassembled WGS sequence"/>
</dbReference>
<evidence type="ECO:0000256" key="2">
    <source>
        <dbReference type="ARBA" id="ARBA00022801"/>
    </source>
</evidence>
<dbReference type="InterPro" id="IPR027474">
    <property type="entry name" value="L-asparaginase_N"/>
</dbReference>
<dbReference type="SUPFAM" id="SSF53774">
    <property type="entry name" value="Glutaminase/Asparaginase"/>
    <property type="match status" value="1"/>
</dbReference>
<keyword evidence="7" id="KW-1185">Reference proteome</keyword>
<evidence type="ECO:0000313" key="6">
    <source>
        <dbReference type="EMBL" id="MFC6091566.1"/>
    </source>
</evidence>
<dbReference type="PANTHER" id="PTHR11707">
    <property type="entry name" value="L-ASPARAGINASE"/>
    <property type="match status" value="1"/>
</dbReference>
<evidence type="ECO:0000313" key="7">
    <source>
        <dbReference type="Proteomes" id="UP001596220"/>
    </source>
</evidence>
<dbReference type="PIRSF" id="PIRSF500176">
    <property type="entry name" value="L_ASNase"/>
    <property type="match status" value="1"/>
</dbReference>
<dbReference type="Pfam" id="PF00710">
    <property type="entry name" value="Asparaginase"/>
    <property type="match status" value="1"/>
</dbReference>
<dbReference type="Gene3D" id="3.40.50.40">
    <property type="match status" value="1"/>
</dbReference>
<dbReference type="InterPro" id="IPR036152">
    <property type="entry name" value="Asp/glu_Ase-like_sf"/>
</dbReference>
<evidence type="ECO:0000256" key="1">
    <source>
        <dbReference type="ARBA" id="ARBA00010518"/>
    </source>
</evidence>
<evidence type="ECO:0000259" key="4">
    <source>
        <dbReference type="Pfam" id="PF00710"/>
    </source>
</evidence>
<dbReference type="PIRSF" id="PIRSF001220">
    <property type="entry name" value="L-ASNase_gatD"/>
    <property type="match status" value="1"/>
</dbReference>
<dbReference type="PRINTS" id="PR00139">
    <property type="entry name" value="ASNGLNASE"/>
</dbReference>
<organism evidence="6 7">
    <name type="scientific">Saccharothrix lopnurensis</name>
    <dbReference type="NCBI Taxonomy" id="1670621"/>
    <lineage>
        <taxon>Bacteria</taxon>
        <taxon>Bacillati</taxon>
        <taxon>Actinomycetota</taxon>
        <taxon>Actinomycetes</taxon>
        <taxon>Pseudonocardiales</taxon>
        <taxon>Pseudonocardiaceae</taxon>
        <taxon>Saccharothrix</taxon>
    </lineage>
</organism>
<comment type="similarity">
    <text evidence="1">Belongs to the asparaginase 1 family.</text>
</comment>
<dbReference type="PANTHER" id="PTHR11707:SF28">
    <property type="entry name" value="60 KDA LYSOPHOSPHOLIPASE"/>
    <property type="match status" value="1"/>
</dbReference>
<protein>
    <submittedName>
        <fullName evidence="6">Asparaginase</fullName>
    </submittedName>
</protein>
<accession>A0ABW1P7Q3</accession>
<sequence>MALSPVPASSARVVVIGLGGTIAMTSSGGGGAVPALSAEQLVDAVPGLAETGIEVEVVDFRHVPGASLTFDDLTAVANEMRDRCATGVDGVVITQGTDTIEETSYFLDLRHTASQPLVVTGAMRNPTLAGADGPANLLAAIQTAADPSTRDLGCLVVFADEIHAAHRVRKTHTTSLTTFHSPNGGPLGHLVEGHPRILNRPVHRSVLPLEATRTNIRIGLVTATLGDDGSLLRGLDDHLDGLVVAAFGAGHLPTTWVPPLQELAKRIPVVLASRTGAGSVLADTYAFPGSEHDLLARGLIRAGFLDPLKSRLLLHGLLATHADTATVTAAFAAAGGHGTPHDWPYPSPTAPGARHPQP</sequence>
<proteinExistence type="inferred from homology"/>
<dbReference type="Gene3D" id="3.40.50.1170">
    <property type="entry name" value="L-asparaginase, N-terminal domain"/>
    <property type="match status" value="1"/>
</dbReference>
<feature type="region of interest" description="Disordered" evidence="3">
    <location>
        <begin position="338"/>
        <end position="358"/>
    </location>
</feature>
<dbReference type="SFLD" id="SFLDS00057">
    <property type="entry name" value="Glutaminase/Asparaginase"/>
    <property type="match status" value="1"/>
</dbReference>
<dbReference type="EMBL" id="JBHSQO010000019">
    <property type="protein sequence ID" value="MFC6091566.1"/>
    <property type="molecule type" value="Genomic_DNA"/>
</dbReference>
<dbReference type="Pfam" id="PF17763">
    <property type="entry name" value="Asparaginase_C"/>
    <property type="match status" value="1"/>
</dbReference>
<dbReference type="PROSITE" id="PS51732">
    <property type="entry name" value="ASN_GLN_ASE_3"/>
    <property type="match status" value="1"/>
</dbReference>
<dbReference type="CDD" id="cd08964">
    <property type="entry name" value="L-asparaginase_II"/>
    <property type="match status" value="1"/>
</dbReference>
<feature type="domain" description="Asparaginase/glutaminase C-terminal" evidence="5">
    <location>
        <begin position="217"/>
        <end position="331"/>
    </location>
</feature>
<dbReference type="InterPro" id="IPR004550">
    <property type="entry name" value="AsnASE_II"/>
</dbReference>
<name>A0ABW1P7Q3_9PSEU</name>